<accession>A0ABU2P1T3</accession>
<comment type="caution">
    <text evidence="2">The sequence shown here is derived from an EMBL/GenBank/DDBJ whole genome shotgun (WGS) entry which is preliminary data.</text>
</comment>
<gene>
    <name evidence="2" type="ORF">RM572_26950</name>
</gene>
<dbReference type="EMBL" id="JAVREQ010000036">
    <property type="protein sequence ID" value="MDT0382403.1"/>
    <property type="molecule type" value="Genomic_DNA"/>
</dbReference>
<dbReference type="RefSeq" id="WP_311675995.1">
    <property type="nucleotide sequence ID" value="NZ_JAVREQ010000036.1"/>
</dbReference>
<dbReference type="Proteomes" id="UP001183414">
    <property type="component" value="Unassembled WGS sequence"/>
</dbReference>
<organism evidence="2 3">
    <name type="scientific">Streptomyces hazeniae</name>
    <dbReference type="NCBI Taxonomy" id="3075538"/>
    <lineage>
        <taxon>Bacteria</taxon>
        <taxon>Bacillati</taxon>
        <taxon>Actinomycetota</taxon>
        <taxon>Actinomycetes</taxon>
        <taxon>Kitasatosporales</taxon>
        <taxon>Streptomycetaceae</taxon>
        <taxon>Streptomyces</taxon>
    </lineage>
</organism>
<protein>
    <submittedName>
        <fullName evidence="2">Uncharacterized protein</fullName>
    </submittedName>
</protein>
<sequence>MGSHVDDAIRARIAAAQARRAQQQADRAAFVERRRHGLATRHARKLRHLAARHRAEQQPATTERTADQ</sequence>
<feature type="region of interest" description="Disordered" evidence="1">
    <location>
        <begin position="49"/>
        <end position="68"/>
    </location>
</feature>
<feature type="compositionally biased region" description="Polar residues" evidence="1">
    <location>
        <begin position="58"/>
        <end position="68"/>
    </location>
</feature>
<evidence type="ECO:0000256" key="1">
    <source>
        <dbReference type="SAM" id="MobiDB-lite"/>
    </source>
</evidence>
<evidence type="ECO:0000313" key="3">
    <source>
        <dbReference type="Proteomes" id="UP001183414"/>
    </source>
</evidence>
<keyword evidence="3" id="KW-1185">Reference proteome</keyword>
<evidence type="ECO:0000313" key="2">
    <source>
        <dbReference type="EMBL" id="MDT0382403.1"/>
    </source>
</evidence>
<reference evidence="3" key="1">
    <citation type="submission" date="2023-07" db="EMBL/GenBank/DDBJ databases">
        <title>30 novel species of actinomycetes from the DSMZ collection.</title>
        <authorList>
            <person name="Nouioui I."/>
        </authorList>
    </citation>
    <scope>NUCLEOTIDE SEQUENCE [LARGE SCALE GENOMIC DNA]</scope>
    <source>
        <strain evidence="3">DSM 42041</strain>
    </source>
</reference>
<proteinExistence type="predicted"/>
<name>A0ABU2P1T3_9ACTN</name>